<keyword evidence="1" id="KW-1133">Transmembrane helix</keyword>
<proteinExistence type="predicted"/>
<evidence type="ECO:0000256" key="1">
    <source>
        <dbReference type="SAM" id="Phobius"/>
    </source>
</evidence>
<gene>
    <name evidence="2" type="ORF">AVDCRST_MAG38-2162</name>
</gene>
<feature type="transmembrane region" description="Helical" evidence="1">
    <location>
        <begin position="146"/>
        <end position="163"/>
    </location>
</feature>
<feature type="transmembrane region" description="Helical" evidence="1">
    <location>
        <begin position="70"/>
        <end position="95"/>
    </location>
</feature>
<name>A0A6J4S0P6_9ACTN</name>
<evidence type="ECO:0000313" key="2">
    <source>
        <dbReference type="EMBL" id="CAA9483333.1"/>
    </source>
</evidence>
<dbReference type="EMBL" id="CADCVJ010000182">
    <property type="protein sequence ID" value="CAA9483333.1"/>
    <property type="molecule type" value="Genomic_DNA"/>
</dbReference>
<protein>
    <submittedName>
        <fullName evidence="2">Uncharacterized protein</fullName>
    </submittedName>
</protein>
<organism evidence="2">
    <name type="scientific">uncultured Solirubrobacteraceae bacterium</name>
    <dbReference type="NCBI Taxonomy" id="1162706"/>
    <lineage>
        <taxon>Bacteria</taxon>
        <taxon>Bacillati</taxon>
        <taxon>Actinomycetota</taxon>
        <taxon>Thermoleophilia</taxon>
        <taxon>Solirubrobacterales</taxon>
        <taxon>Solirubrobacteraceae</taxon>
        <taxon>environmental samples</taxon>
    </lineage>
</organism>
<reference evidence="2" key="1">
    <citation type="submission" date="2020-02" db="EMBL/GenBank/DDBJ databases">
        <authorList>
            <person name="Meier V. D."/>
        </authorList>
    </citation>
    <scope>NUCLEOTIDE SEQUENCE</scope>
    <source>
        <strain evidence="2">AVDCRST_MAG38</strain>
    </source>
</reference>
<dbReference type="AlphaFoldDB" id="A0A6J4S0P6"/>
<sequence>MSQARCESTGLRGRTGTLAPARRRNVFRVFRPSRMRLALQLGAGSVVVHELRYRLGPEHGERSLADHGHAYLTVITPLLGLALVLATAHFVWALWARRPEALAGGRIGVRTLAPALLAVHVGQESLEAALAFGHPFDLTVGLGHGGWIAAPLSLLVAAVLAWLTRGARHLAQAALARRRAPARIAARSAIATVATVLGPPCPPLARHGAERAPPLLAS</sequence>
<accession>A0A6J4S0P6</accession>
<keyword evidence="1" id="KW-0812">Transmembrane</keyword>
<keyword evidence="1" id="KW-0472">Membrane</keyword>